<sequence>MMQLPGFERAADRLKGETSRSRLRLAGSAPRRRRRTVGSARSFLDFSTRSSHRTMFLTALRRAAVSFLLYGTL</sequence>
<feature type="region of interest" description="Disordered" evidence="1">
    <location>
        <begin position="1"/>
        <end position="36"/>
    </location>
</feature>
<proteinExistence type="predicted"/>
<feature type="compositionally biased region" description="Basic and acidic residues" evidence="1">
    <location>
        <begin position="9"/>
        <end position="20"/>
    </location>
</feature>
<evidence type="ECO:0000256" key="1">
    <source>
        <dbReference type="SAM" id="MobiDB-lite"/>
    </source>
</evidence>
<keyword evidence="3" id="KW-1185">Reference proteome</keyword>
<accession>A0A016VLR0</accession>
<dbReference type="Proteomes" id="UP000024635">
    <property type="component" value="Unassembled WGS sequence"/>
</dbReference>
<reference evidence="3" key="1">
    <citation type="journal article" date="2015" name="Nat. Genet.">
        <title>The genome and transcriptome of the zoonotic hookworm Ancylostoma ceylanicum identify infection-specific gene families.</title>
        <authorList>
            <person name="Schwarz E.M."/>
            <person name="Hu Y."/>
            <person name="Antoshechkin I."/>
            <person name="Miller M.M."/>
            <person name="Sternberg P.W."/>
            <person name="Aroian R.V."/>
        </authorList>
    </citation>
    <scope>NUCLEOTIDE SEQUENCE</scope>
    <source>
        <strain evidence="3">HY135</strain>
    </source>
</reference>
<evidence type="ECO:0000313" key="2">
    <source>
        <dbReference type="EMBL" id="EYC28524.1"/>
    </source>
</evidence>
<evidence type="ECO:0000313" key="3">
    <source>
        <dbReference type="Proteomes" id="UP000024635"/>
    </source>
</evidence>
<organism evidence="2 3">
    <name type="scientific">Ancylostoma ceylanicum</name>
    <dbReference type="NCBI Taxonomy" id="53326"/>
    <lineage>
        <taxon>Eukaryota</taxon>
        <taxon>Metazoa</taxon>
        <taxon>Ecdysozoa</taxon>
        <taxon>Nematoda</taxon>
        <taxon>Chromadorea</taxon>
        <taxon>Rhabditida</taxon>
        <taxon>Rhabditina</taxon>
        <taxon>Rhabditomorpha</taxon>
        <taxon>Strongyloidea</taxon>
        <taxon>Ancylostomatidae</taxon>
        <taxon>Ancylostomatinae</taxon>
        <taxon>Ancylostoma</taxon>
    </lineage>
</organism>
<name>A0A016VLR0_9BILA</name>
<dbReference type="AlphaFoldDB" id="A0A016VLR0"/>
<dbReference type="EMBL" id="JARK01001343">
    <property type="protein sequence ID" value="EYC28524.1"/>
    <property type="molecule type" value="Genomic_DNA"/>
</dbReference>
<protein>
    <submittedName>
        <fullName evidence="2">Uncharacterized protein</fullName>
    </submittedName>
</protein>
<gene>
    <name evidence="2" type="primary">Acey_s0007.g3270</name>
    <name evidence="2" type="ORF">Y032_0007g3270</name>
</gene>
<comment type="caution">
    <text evidence="2">The sequence shown here is derived from an EMBL/GenBank/DDBJ whole genome shotgun (WGS) entry which is preliminary data.</text>
</comment>